<evidence type="ECO:0000313" key="4">
    <source>
        <dbReference type="Proteomes" id="UP000323565"/>
    </source>
</evidence>
<sequence length="300" mass="31931">MASSTGQRTTTDRGSWVSWPGCRTSSRRTSGRCGRRVSRSGSSPARSASAKTPVRTLLRRHGGVKPPPRARNRRHLSLSEREEISRGLAAGLSCRVIAARLGRHHTSISREVARHGGPGTYRAASADAGAWRNARRPKTLTPPPRPGAVEPSRGEAGTRVVTHPDRPLATARTAGFVVARVDLPRPCTPARSVRHDREASCDQGDPCAMRASRSPDNAAACCGTWHPFTIDPPASKTGPKSAIGKVTSSWASARPPWPPSSNAPPAWCASSPCPTGIRLTPSGTLSSRISPTCRRSFVGR</sequence>
<gene>
    <name evidence="3" type="ORF">FV141_04280</name>
</gene>
<feature type="compositionally biased region" description="Polar residues" evidence="1">
    <location>
        <begin position="1"/>
        <end position="13"/>
    </location>
</feature>
<dbReference type="Proteomes" id="UP000323565">
    <property type="component" value="Chromosome"/>
</dbReference>
<dbReference type="EMBL" id="CP043031">
    <property type="protein sequence ID" value="QEH92832.1"/>
    <property type="molecule type" value="Genomic_DNA"/>
</dbReference>
<organism evidence="3 4">
    <name type="scientific">Dermacoccus abyssi</name>
    <dbReference type="NCBI Taxonomy" id="322596"/>
    <lineage>
        <taxon>Bacteria</taxon>
        <taxon>Bacillati</taxon>
        <taxon>Actinomycetota</taxon>
        <taxon>Actinomycetes</taxon>
        <taxon>Micrococcales</taxon>
        <taxon>Dermacoccaceae</taxon>
        <taxon>Dermacoccus</taxon>
    </lineage>
</organism>
<name>A0ABX5Z793_9MICO</name>
<protein>
    <submittedName>
        <fullName evidence="3">Helix-turn-helix domain-containing protein</fullName>
    </submittedName>
</protein>
<proteinExistence type="predicted"/>
<evidence type="ECO:0000256" key="1">
    <source>
        <dbReference type="SAM" id="MobiDB-lite"/>
    </source>
</evidence>
<feature type="compositionally biased region" description="Basic residues" evidence="1">
    <location>
        <begin position="25"/>
        <end position="38"/>
    </location>
</feature>
<dbReference type="PANTHER" id="PTHR10948">
    <property type="entry name" value="TRANSPOSASE"/>
    <property type="match status" value="1"/>
</dbReference>
<feature type="domain" description="Transposase IS30-like HTH" evidence="2">
    <location>
        <begin position="73"/>
        <end position="115"/>
    </location>
</feature>
<dbReference type="InterPro" id="IPR051917">
    <property type="entry name" value="Transposase-Integrase"/>
</dbReference>
<reference evidence="3 4" key="1">
    <citation type="submission" date="2019-08" db="EMBL/GenBank/DDBJ databases">
        <title>Dermacoccus abyssi strain HZAU 226, whole genome Nanopore sequencing project.</title>
        <authorList>
            <person name="Guo A."/>
            <person name="Zhang X."/>
            <person name="Ruan Y."/>
            <person name="Liu W."/>
            <person name="Chen Q."/>
            <person name="Gu L."/>
        </authorList>
    </citation>
    <scope>NUCLEOTIDE SEQUENCE [LARGE SCALE GENOMIC DNA]</scope>
    <source>
        <strain evidence="3 4">HZAU 226</strain>
    </source>
</reference>
<dbReference type="Pfam" id="PF13936">
    <property type="entry name" value="HTH_38"/>
    <property type="match status" value="1"/>
</dbReference>
<keyword evidence="4" id="KW-1185">Reference proteome</keyword>
<feature type="compositionally biased region" description="Basic residues" evidence="1">
    <location>
        <begin position="57"/>
        <end position="76"/>
    </location>
</feature>
<accession>A0ABX5Z793</accession>
<dbReference type="PANTHER" id="PTHR10948:SF23">
    <property type="entry name" value="TRANSPOSASE INSI FOR INSERTION SEQUENCE ELEMENT IS30A-RELATED"/>
    <property type="match status" value="1"/>
</dbReference>
<dbReference type="InterPro" id="IPR025246">
    <property type="entry name" value="IS30-like_HTH"/>
</dbReference>
<feature type="region of interest" description="Disordered" evidence="1">
    <location>
        <begin position="112"/>
        <end position="160"/>
    </location>
</feature>
<feature type="region of interest" description="Disordered" evidence="1">
    <location>
        <begin position="1"/>
        <end position="80"/>
    </location>
</feature>
<evidence type="ECO:0000313" key="3">
    <source>
        <dbReference type="EMBL" id="QEH92832.1"/>
    </source>
</evidence>
<evidence type="ECO:0000259" key="2">
    <source>
        <dbReference type="Pfam" id="PF13936"/>
    </source>
</evidence>
<feature type="compositionally biased region" description="Low complexity" evidence="1">
    <location>
        <begin position="39"/>
        <end position="49"/>
    </location>
</feature>